<evidence type="ECO:0000313" key="2">
    <source>
        <dbReference type="Proteomes" id="UP000218418"/>
    </source>
</evidence>
<evidence type="ECO:0000313" key="1">
    <source>
        <dbReference type="EMBL" id="BAY84319.1"/>
    </source>
</evidence>
<dbReference type="Proteomes" id="UP000218418">
    <property type="component" value="Chromosome"/>
</dbReference>
<dbReference type="EMBL" id="AP018227">
    <property type="protein sequence ID" value="BAY84319.1"/>
    <property type="molecule type" value="Genomic_DNA"/>
</dbReference>
<reference evidence="1 2" key="1">
    <citation type="submission" date="2017-06" db="EMBL/GenBank/DDBJ databases">
        <title>Genome sequencing of cyanobaciteial culture collection at National Institute for Environmental Studies (NIES).</title>
        <authorList>
            <person name="Hirose Y."/>
            <person name="Shimura Y."/>
            <person name="Fujisawa T."/>
            <person name="Nakamura Y."/>
            <person name="Kawachi M."/>
        </authorList>
    </citation>
    <scope>NUCLEOTIDE SEQUENCE [LARGE SCALE GENOMIC DNA]</scope>
    <source>
        <strain evidence="1 2">NIES-267</strain>
    </source>
</reference>
<protein>
    <submittedName>
        <fullName evidence="1">Uncharacterized protein</fullName>
    </submittedName>
</protein>
<gene>
    <name evidence="1" type="ORF">NIES267_38150</name>
</gene>
<proteinExistence type="predicted"/>
<organism evidence="1 2">
    <name type="scientific">Calothrix parasitica NIES-267</name>
    <dbReference type="NCBI Taxonomy" id="1973488"/>
    <lineage>
        <taxon>Bacteria</taxon>
        <taxon>Bacillati</taxon>
        <taxon>Cyanobacteriota</taxon>
        <taxon>Cyanophyceae</taxon>
        <taxon>Nostocales</taxon>
        <taxon>Calotrichaceae</taxon>
        <taxon>Calothrix</taxon>
    </lineage>
</organism>
<dbReference type="AlphaFoldDB" id="A0A1Z4LSV3"/>
<keyword evidence="2" id="KW-1185">Reference proteome</keyword>
<name>A0A1Z4LSV3_9CYAN</name>
<sequence>MSVNDKYGFGMEKDELFEVLSSESYEQLIDRLIKKWLESLYQKTYVSGDLWEK</sequence>
<accession>A0A1Z4LSV3</accession>